<keyword evidence="2 6" id="KW-0689">Ribosomal protein</keyword>
<dbReference type="SUPFAM" id="SSF48662">
    <property type="entry name" value="Ribosomal protein L39e"/>
    <property type="match status" value="1"/>
</dbReference>
<dbReference type="Pfam" id="PF00832">
    <property type="entry name" value="Ribosomal_L39"/>
    <property type="match status" value="1"/>
</dbReference>
<proteinExistence type="inferred from homology"/>
<evidence type="ECO:0000256" key="5">
    <source>
        <dbReference type="ARBA" id="ARBA00035339"/>
    </source>
</evidence>
<comment type="similarity">
    <text evidence="1">Belongs to the eukaryotic ribosomal protein eL39 family.</text>
</comment>
<sequence length="51" mass="6173">MAAKKSFRIKQKLAKAAGQNRPLPQWIRLKTDNTIRYNAKRRHWRRTKLNI</sequence>
<keyword evidence="7" id="KW-1185">Reference proteome</keyword>
<evidence type="ECO:0000256" key="2">
    <source>
        <dbReference type="ARBA" id="ARBA00022980"/>
    </source>
</evidence>
<gene>
    <name evidence="6" type="ORF">HGUI_01165</name>
</gene>
<evidence type="ECO:0000256" key="1">
    <source>
        <dbReference type="ARBA" id="ARBA00009339"/>
    </source>
</evidence>
<dbReference type="VEuPathDB" id="FungiDB:HGUI_01165"/>
<dbReference type="AlphaFoldDB" id="A0A1L0CJI7"/>
<evidence type="ECO:0000256" key="4">
    <source>
        <dbReference type="ARBA" id="ARBA00035234"/>
    </source>
</evidence>
<dbReference type="PROSITE" id="PS00051">
    <property type="entry name" value="RIBOSOMAL_L39E"/>
    <property type="match status" value="1"/>
</dbReference>
<dbReference type="HAMAP" id="MF_00629">
    <property type="entry name" value="Ribosomal_eL39"/>
    <property type="match status" value="1"/>
</dbReference>
<evidence type="ECO:0000256" key="3">
    <source>
        <dbReference type="ARBA" id="ARBA00023274"/>
    </source>
</evidence>
<reference evidence="7" key="1">
    <citation type="submission" date="2016-11" db="EMBL/GenBank/DDBJ databases">
        <authorList>
            <person name="Guldener U."/>
        </authorList>
    </citation>
    <scope>NUCLEOTIDE SEQUENCE [LARGE SCALE GENOMIC DNA]</scope>
</reference>
<dbReference type="Proteomes" id="UP000183365">
    <property type="component" value="Unassembled WGS sequence"/>
</dbReference>
<keyword evidence="3" id="KW-0687">Ribonucleoprotein</keyword>
<dbReference type="FunFam" id="1.10.1620.10:FF:000001">
    <property type="entry name" value="60S ribosomal protein-like L39"/>
    <property type="match status" value="1"/>
</dbReference>
<accession>A0A1L0CJI7</accession>
<dbReference type="InterPro" id="IPR023626">
    <property type="entry name" value="Ribosomal_eL39_dom_sf"/>
</dbReference>
<evidence type="ECO:0000313" key="6">
    <source>
        <dbReference type="EMBL" id="SGZ38965.1"/>
    </source>
</evidence>
<dbReference type="Gene3D" id="1.10.1620.10">
    <property type="entry name" value="Ribosomal protein L39e"/>
    <property type="match status" value="1"/>
</dbReference>
<dbReference type="EMBL" id="FQNF01000015">
    <property type="protein sequence ID" value="SGZ38965.1"/>
    <property type="molecule type" value="Genomic_DNA"/>
</dbReference>
<protein>
    <recommendedName>
        <fullName evidence="4">Large ribosomal subunit protein eL39</fullName>
    </recommendedName>
    <alternativeName>
        <fullName evidence="5">60S ribosomal protein L39</fullName>
    </alternativeName>
</protein>
<dbReference type="GO" id="GO:0030684">
    <property type="term" value="C:preribosome"/>
    <property type="evidence" value="ECO:0007669"/>
    <property type="project" value="EnsemblFungi"/>
</dbReference>
<dbReference type="OrthoDB" id="6332053at2759"/>
<dbReference type="PANTHER" id="PTHR19970:SF0">
    <property type="entry name" value="LARGE RIBOSOMAL SUBUNIT PROTEIN EL39"/>
    <property type="match status" value="1"/>
</dbReference>
<name>A0A1L0CJI7_9ASCO</name>
<dbReference type="GO" id="GO:0003735">
    <property type="term" value="F:structural constituent of ribosome"/>
    <property type="evidence" value="ECO:0007669"/>
    <property type="project" value="InterPro"/>
</dbReference>
<dbReference type="GO" id="GO:0006412">
    <property type="term" value="P:translation"/>
    <property type="evidence" value="ECO:0007669"/>
    <property type="project" value="InterPro"/>
</dbReference>
<evidence type="ECO:0000313" key="7">
    <source>
        <dbReference type="Proteomes" id="UP000183365"/>
    </source>
</evidence>
<dbReference type="InterPro" id="IPR000077">
    <property type="entry name" value="Ribosomal_eL39"/>
</dbReference>
<organism evidence="6 7">
    <name type="scientific">Hanseniaspora guilliermondii</name>
    <dbReference type="NCBI Taxonomy" id="56406"/>
    <lineage>
        <taxon>Eukaryota</taxon>
        <taxon>Fungi</taxon>
        <taxon>Dikarya</taxon>
        <taxon>Ascomycota</taxon>
        <taxon>Saccharomycotina</taxon>
        <taxon>Saccharomycetes</taxon>
        <taxon>Saccharomycodales</taxon>
        <taxon>Saccharomycodaceae</taxon>
        <taxon>Hanseniaspora</taxon>
    </lineage>
</organism>
<dbReference type="PANTHER" id="PTHR19970">
    <property type="entry name" value="RIBOSOMAL PROTEIN L39E"/>
    <property type="match status" value="1"/>
</dbReference>
<dbReference type="InterPro" id="IPR020083">
    <property type="entry name" value="Ribosomal_eL39_CS"/>
</dbReference>
<dbReference type="GO" id="GO:0022625">
    <property type="term" value="C:cytosolic large ribosomal subunit"/>
    <property type="evidence" value="ECO:0007669"/>
    <property type="project" value="TreeGrafter"/>
</dbReference>